<keyword evidence="3" id="KW-1185">Reference proteome</keyword>
<dbReference type="Gene3D" id="3.90.1150.200">
    <property type="match status" value="1"/>
</dbReference>
<evidence type="ECO:0000313" key="3">
    <source>
        <dbReference type="Proteomes" id="UP001597260"/>
    </source>
</evidence>
<dbReference type="Pfam" id="PF08818">
    <property type="entry name" value="DUF1801"/>
    <property type="match status" value="1"/>
</dbReference>
<sequence>MSTTGVTDYLTGLDTPLREVGQQARAVIDSALPDATGAMWHGHPTWSLGDQPGRNPVCLLKAYKSYVTFGLWRGQALADPSGQLTPGARQMASVKLHTVDDIDAELFTNWLRQAYELELG</sequence>
<dbReference type="InterPro" id="IPR014922">
    <property type="entry name" value="YdhG-like"/>
</dbReference>
<dbReference type="SUPFAM" id="SSF159888">
    <property type="entry name" value="YdhG-like"/>
    <property type="match status" value="1"/>
</dbReference>
<organism evidence="2 3">
    <name type="scientific">Micromonospora sonneratiae</name>
    <dbReference type="NCBI Taxonomy" id="1184706"/>
    <lineage>
        <taxon>Bacteria</taxon>
        <taxon>Bacillati</taxon>
        <taxon>Actinomycetota</taxon>
        <taxon>Actinomycetes</taxon>
        <taxon>Micromonosporales</taxon>
        <taxon>Micromonosporaceae</taxon>
        <taxon>Micromonospora</taxon>
    </lineage>
</organism>
<comment type="caution">
    <text evidence="2">The sequence shown here is derived from an EMBL/GenBank/DDBJ whole genome shotgun (WGS) entry which is preliminary data.</text>
</comment>
<dbReference type="RefSeq" id="WP_377566863.1">
    <property type="nucleotide sequence ID" value="NZ_JBHTMP010000003.1"/>
</dbReference>
<evidence type="ECO:0000313" key="2">
    <source>
        <dbReference type="EMBL" id="MFD1320158.1"/>
    </source>
</evidence>
<proteinExistence type="predicted"/>
<gene>
    <name evidence="2" type="ORF">ACFQ4H_03540</name>
</gene>
<feature type="domain" description="YdhG-like" evidence="1">
    <location>
        <begin position="18"/>
        <end position="114"/>
    </location>
</feature>
<protein>
    <submittedName>
        <fullName evidence="2">DUF1801 domain-containing protein</fullName>
    </submittedName>
</protein>
<reference evidence="3" key="1">
    <citation type="journal article" date="2019" name="Int. J. Syst. Evol. Microbiol.">
        <title>The Global Catalogue of Microorganisms (GCM) 10K type strain sequencing project: providing services to taxonomists for standard genome sequencing and annotation.</title>
        <authorList>
            <consortium name="The Broad Institute Genomics Platform"/>
            <consortium name="The Broad Institute Genome Sequencing Center for Infectious Disease"/>
            <person name="Wu L."/>
            <person name="Ma J."/>
        </authorList>
    </citation>
    <scope>NUCLEOTIDE SEQUENCE [LARGE SCALE GENOMIC DNA]</scope>
    <source>
        <strain evidence="3">JCM 31037</strain>
    </source>
</reference>
<dbReference type="EMBL" id="JBHTMP010000003">
    <property type="protein sequence ID" value="MFD1320158.1"/>
    <property type="molecule type" value="Genomic_DNA"/>
</dbReference>
<dbReference type="Proteomes" id="UP001597260">
    <property type="component" value="Unassembled WGS sequence"/>
</dbReference>
<name>A0ABW3Y8L7_9ACTN</name>
<evidence type="ECO:0000259" key="1">
    <source>
        <dbReference type="Pfam" id="PF08818"/>
    </source>
</evidence>
<accession>A0ABW3Y8L7</accession>